<proteinExistence type="inferred from homology"/>
<keyword evidence="3" id="KW-0687">Ribonucleoprotein</keyword>
<dbReference type="InterPro" id="IPR018254">
    <property type="entry name" value="Ribosomal_uL29_CS"/>
</dbReference>
<reference evidence="4" key="1">
    <citation type="journal article" date="2021" name="Int. J. Mol. Sci.">
        <title>Extreme Enlargement of the Inverted Repeat Region in the Plastid Genomes of Diatoms from the Genus Climaconeis.</title>
        <authorList>
            <person name="Gastineau R."/>
            <person name="Davidovich N.A."/>
            <person name="Davidovich O.I."/>
            <person name="Lemieux C."/>
            <person name="Turmel M."/>
            <person name="Wrobel R.J."/>
            <person name="Witkowski A."/>
        </authorList>
    </citation>
    <scope>NUCLEOTIDE SEQUENCE</scope>
    <source>
        <strain evidence="4">SZCZ1890</strain>
    </source>
</reference>
<dbReference type="HAMAP" id="MF_00374">
    <property type="entry name" value="Ribosomal_uL29"/>
    <property type="match status" value="1"/>
</dbReference>
<accession>A0A8F8SR34</accession>
<comment type="similarity">
    <text evidence="1">Belongs to the universal ribosomal protein uL29 family.</text>
</comment>
<dbReference type="EMBL" id="MZ365053">
    <property type="protein sequence ID" value="QYB18935.1"/>
    <property type="molecule type" value="Genomic_DNA"/>
</dbReference>
<protein>
    <submittedName>
        <fullName evidence="4">Ribosomal protein L29</fullName>
    </submittedName>
</protein>
<dbReference type="InterPro" id="IPR036049">
    <property type="entry name" value="Ribosomal_uL29_sf"/>
</dbReference>
<dbReference type="GO" id="GO:0005840">
    <property type="term" value="C:ribosome"/>
    <property type="evidence" value="ECO:0007669"/>
    <property type="project" value="UniProtKB-KW"/>
</dbReference>
<dbReference type="GO" id="GO:1990904">
    <property type="term" value="C:ribonucleoprotein complex"/>
    <property type="evidence" value="ECO:0007669"/>
    <property type="project" value="UniProtKB-KW"/>
</dbReference>
<evidence type="ECO:0000256" key="2">
    <source>
        <dbReference type="ARBA" id="ARBA00022980"/>
    </source>
</evidence>
<dbReference type="Gene3D" id="1.10.287.310">
    <property type="match status" value="1"/>
</dbReference>
<keyword evidence="2 4" id="KW-0689">Ribosomal protein</keyword>
<dbReference type="InterPro" id="IPR001854">
    <property type="entry name" value="Ribosomal_uL29"/>
</dbReference>
<dbReference type="GO" id="GO:0003735">
    <property type="term" value="F:structural constituent of ribosome"/>
    <property type="evidence" value="ECO:0007669"/>
    <property type="project" value="InterPro"/>
</dbReference>
<dbReference type="PROSITE" id="PS00579">
    <property type="entry name" value="RIBOSOMAL_L29"/>
    <property type="match status" value="1"/>
</dbReference>
<organism evidence="4">
    <name type="scientific">Climaconeis sp</name>
    <dbReference type="NCBI Taxonomy" id="2846830"/>
    <lineage>
        <taxon>Eukaryota</taxon>
        <taxon>Sar</taxon>
        <taxon>Stramenopiles</taxon>
        <taxon>Ochrophyta</taxon>
        <taxon>Bacillariophyta</taxon>
        <taxon>Bacillariophyceae</taxon>
        <taxon>Bacillariophycidae</taxon>
        <taxon>Naviculales</taxon>
        <taxon>Berkeleyaceae</taxon>
        <taxon>Climaconeis</taxon>
    </lineage>
</organism>
<dbReference type="NCBIfam" id="TIGR00012">
    <property type="entry name" value="L29"/>
    <property type="match status" value="1"/>
</dbReference>
<sequence>MSQSKFNKINLFSNQEISETIMKLENQLIKLYIKKATRQNFKPHKIKNAKHELAQLKTLISIRLKDLEQKTNINKI</sequence>
<evidence type="ECO:0000256" key="3">
    <source>
        <dbReference type="ARBA" id="ARBA00023274"/>
    </source>
</evidence>
<evidence type="ECO:0000256" key="1">
    <source>
        <dbReference type="ARBA" id="ARBA00009254"/>
    </source>
</evidence>
<name>A0A8F8SR34_9STRA</name>
<dbReference type="AlphaFoldDB" id="A0A8F8SR34"/>
<dbReference type="GO" id="GO:0006412">
    <property type="term" value="P:translation"/>
    <property type="evidence" value="ECO:0007669"/>
    <property type="project" value="InterPro"/>
</dbReference>
<gene>
    <name evidence="4" type="primary">rpl29</name>
</gene>
<dbReference type="Pfam" id="PF00831">
    <property type="entry name" value="Ribosomal_L29"/>
    <property type="match status" value="1"/>
</dbReference>
<geneLocation type="plastid" evidence="4"/>
<keyword evidence="4" id="KW-0934">Plastid</keyword>
<dbReference type="SUPFAM" id="SSF46561">
    <property type="entry name" value="Ribosomal protein L29 (L29p)"/>
    <property type="match status" value="1"/>
</dbReference>
<evidence type="ECO:0000313" key="4">
    <source>
        <dbReference type="EMBL" id="QYB18935.1"/>
    </source>
</evidence>